<proteinExistence type="predicted"/>
<reference evidence="1" key="1">
    <citation type="submission" date="2023-04" db="EMBL/GenBank/DDBJ databases">
        <title>Draft Genome sequencing of Naganishia species isolated from polar environments using Oxford Nanopore Technology.</title>
        <authorList>
            <person name="Leo P."/>
            <person name="Venkateswaran K."/>
        </authorList>
    </citation>
    <scope>NUCLEOTIDE SEQUENCE</scope>
    <source>
        <strain evidence="1">MNA-CCFEE 5425</strain>
    </source>
</reference>
<keyword evidence="2" id="KW-1185">Reference proteome</keyword>
<evidence type="ECO:0000313" key="2">
    <source>
        <dbReference type="Proteomes" id="UP001243375"/>
    </source>
</evidence>
<name>A0ACC2WUL1_9TREE</name>
<dbReference type="EMBL" id="JASBWU010000017">
    <property type="protein sequence ID" value="KAJ9115128.1"/>
    <property type="molecule type" value="Genomic_DNA"/>
</dbReference>
<sequence>MISLDFSGKLILVTGGGRGIGLAITRALAEAGADIAITYTSTDASTVATKLSTEFNVTVRAYKCDTANSKQVDSSLADINKEFGKQVDIGICNAGISLWRDTHDMADGKSTFELQNMFAVNAFGPIYTARSLVRSWLDLPIPVPSSEAEYTPLSTFTQSDKKEGVVVPSPRLKGKQLLFVSSISGLVAMSPQNQAAYNGSKAALTMMAKSLAGEWAPLGVSVNAISPGYVSTEMIANPPDKKAETWVQEWQSRTPAGHFASAETLGRFIALLVSDRAGGSGFMTGSDIVMDGGELGV</sequence>
<comment type="caution">
    <text evidence="1">The sequence shown here is derived from an EMBL/GenBank/DDBJ whole genome shotgun (WGS) entry which is preliminary data.</text>
</comment>
<dbReference type="Proteomes" id="UP001243375">
    <property type="component" value="Unassembled WGS sequence"/>
</dbReference>
<accession>A0ACC2WUL1</accession>
<organism evidence="1 2">
    <name type="scientific">Naganishia vaughanmartiniae</name>
    <dbReference type="NCBI Taxonomy" id="1424756"/>
    <lineage>
        <taxon>Eukaryota</taxon>
        <taxon>Fungi</taxon>
        <taxon>Dikarya</taxon>
        <taxon>Basidiomycota</taxon>
        <taxon>Agaricomycotina</taxon>
        <taxon>Tremellomycetes</taxon>
        <taxon>Filobasidiales</taxon>
        <taxon>Filobasidiaceae</taxon>
        <taxon>Naganishia</taxon>
    </lineage>
</organism>
<evidence type="ECO:0000313" key="1">
    <source>
        <dbReference type="EMBL" id="KAJ9115128.1"/>
    </source>
</evidence>
<gene>
    <name evidence="1" type="ORF">QFC22_005458</name>
</gene>
<protein>
    <submittedName>
        <fullName evidence="1">Uncharacterized protein</fullName>
    </submittedName>
</protein>